<gene>
    <name evidence="1" type="ORF">BofuT4_uP120420.1</name>
</gene>
<dbReference type="Proteomes" id="UP000008177">
    <property type="component" value="Unplaced contigs"/>
</dbReference>
<organism evidence="1 2">
    <name type="scientific">Botryotinia fuckeliana (strain T4)</name>
    <name type="common">Noble rot fungus</name>
    <name type="synonym">Botrytis cinerea</name>
    <dbReference type="NCBI Taxonomy" id="999810"/>
    <lineage>
        <taxon>Eukaryota</taxon>
        <taxon>Fungi</taxon>
        <taxon>Dikarya</taxon>
        <taxon>Ascomycota</taxon>
        <taxon>Pezizomycotina</taxon>
        <taxon>Leotiomycetes</taxon>
        <taxon>Helotiales</taxon>
        <taxon>Sclerotiniaceae</taxon>
        <taxon>Botrytis</taxon>
    </lineage>
</organism>
<evidence type="ECO:0000313" key="2">
    <source>
        <dbReference type="Proteomes" id="UP000008177"/>
    </source>
</evidence>
<sequence>MTVSVLTSKEHKSREAYFPPLILFVFFLPCMDSKLNQRATLH</sequence>
<proteinExistence type="predicted"/>
<dbReference type="EMBL" id="FQ790277">
    <property type="protein sequence ID" value="CCD45336.1"/>
    <property type="molecule type" value="Genomic_DNA"/>
</dbReference>
<evidence type="ECO:0000313" key="1">
    <source>
        <dbReference type="EMBL" id="CCD45336.1"/>
    </source>
</evidence>
<reference evidence="2" key="1">
    <citation type="journal article" date="2011" name="PLoS Genet.">
        <title>Genomic analysis of the necrotrophic fungal pathogens Sclerotinia sclerotiorum and Botrytis cinerea.</title>
        <authorList>
            <person name="Amselem J."/>
            <person name="Cuomo C.A."/>
            <person name="van Kan J.A."/>
            <person name="Viaud M."/>
            <person name="Benito E.P."/>
            <person name="Couloux A."/>
            <person name="Coutinho P.M."/>
            <person name="de Vries R.P."/>
            <person name="Dyer P.S."/>
            <person name="Fillinger S."/>
            <person name="Fournier E."/>
            <person name="Gout L."/>
            <person name="Hahn M."/>
            <person name="Kohn L."/>
            <person name="Lapalu N."/>
            <person name="Plummer K.M."/>
            <person name="Pradier J.M."/>
            <person name="Quevillon E."/>
            <person name="Sharon A."/>
            <person name="Simon A."/>
            <person name="ten Have A."/>
            <person name="Tudzynski B."/>
            <person name="Tudzynski P."/>
            <person name="Wincker P."/>
            <person name="Andrew M."/>
            <person name="Anthouard V."/>
            <person name="Beever R.E."/>
            <person name="Beffa R."/>
            <person name="Benoit I."/>
            <person name="Bouzid O."/>
            <person name="Brault B."/>
            <person name="Chen Z."/>
            <person name="Choquer M."/>
            <person name="Collemare J."/>
            <person name="Cotton P."/>
            <person name="Danchin E.G."/>
            <person name="Da Silva C."/>
            <person name="Gautier A."/>
            <person name="Giraud C."/>
            <person name="Giraud T."/>
            <person name="Gonzalez C."/>
            <person name="Grossetete S."/>
            <person name="Guldener U."/>
            <person name="Henrissat B."/>
            <person name="Howlett B.J."/>
            <person name="Kodira C."/>
            <person name="Kretschmer M."/>
            <person name="Lappartient A."/>
            <person name="Leroch M."/>
            <person name="Levis C."/>
            <person name="Mauceli E."/>
            <person name="Neuveglise C."/>
            <person name="Oeser B."/>
            <person name="Pearson M."/>
            <person name="Poulain J."/>
            <person name="Poussereau N."/>
            <person name="Quesneville H."/>
            <person name="Rascle C."/>
            <person name="Schumacher J."/>
            <person name="Segurens B."/>
            <person name="Sexton A."/>
            <person name="Silva E."/>
            <person name="Sirven C."/>
            <person name="Soanes D.M."/>
            <person name="Talbot N.J."/>
            <person name="Templeton M."/>
            <person name="Yandava C."/>
            <person name="Yarden O."/>
            <person name="Zeng Q."/>
            <person name="Rollins J.A."/>
            <person name="Lebrun M.H."/>
            <person name="Dickman M."/>
        </authorList>
    </citation>
    <scope>NUCLEOTIDE SEQUENCE [LARGE SCALE GENOMIC DNA]</scope>
    <source>
        <strain evidence="2">T4</strain>
    </source>
</reference>
<name>G2XXZ9_BOTF4</name>
<dbReference type="HOGENOM" id="CLU_3260431_0_0_1"/>
<protein>
    <submittedName>
        <fullName evidence="1">Uncharacterized protein</fullName>
    </submittedName>
</protein>
<accession>G2XXZ9</accession>
<dbReference type="InParanoid" id="G2XXZ9"/>
<dbReference type="AlphaFoldDB" id="G2XXZ9"/>